<dbReference type="Proteomes" id="UP001353858">
    <property type="component" value="Unassembled WGS sequence"/>
</dbReference>
<protein>
    <recommendedName>
        <fullName evidence="7">TP53-regulated inhibitor of apoptosis 1</fullName>
    </recommendedName>
</protein>
<dbReference type="GO" id="GO:1990050">
    <property type="term" value="F:phosphatidic acid transfer activity"/>
    <property type="evidence" value="ECO:0007669"/>
    <property type="project" value="TreeGrafter"/>
</dbReference>
<evidence type="ECO:0000256" key="4">
    <source>
        <dbReference type="SAM" id="Coils"/>
    </source>
</evidence>
<evidence type="ECO:0000256" key="3">
    <source>
        <dbReference type="ARBA" id="ARBA00023706"/>
    </source>
</evidence>
<dbReference type="EMBL" id="JARPUR010000007">
    <property type="protein sequence ID" value="KAK4872891.1"/>
    <property type="molecule type" value="Genomic_DNA"/>
</dbReference>
<reference evidence="6" key="1">
    <citation type="submission" date="2023-01" db="EMBL/GenBank/DDBJ databases">
        <title>Key to firefly adult light organ development and bioluminescence: homeobox transcription factors regulate luciferase expression and transportation to peroxisome.</title>
        <authorList>
            <person name="Fu X."/>
        </authorList>
    </citation>
    <scope>NUCLEOTIDE SEQUENCE [LARGE SCALE GENOMIC DNA]</scope>
</reference>
<accession>A0AAN7P098</accession>
<comment type="caution">
    <text evidence="5">The sequence shown here is derived from an EMBL/GenBank/DDBJ whole genome shotgun (WGS) entry which is preliminary data.</text>
</comment>
<gene>
    <name evidence="5" type="ORF">RN001_014920</name>
</gene>
<evidence type="ECO:0000313" key="6">
    <source>
        <dbReference type="Proteomes" id="UP001353858"/>
    </source>
</evidence>
<proteinExistence type="inferred from homology"/>
<evidence type="ECO:0008006" key="7">
    <source>
        <dbReference type="Google" id="ProtNLM"/>
    </source>
</evidence>
<dbReference type="InterPro" id="IPR007918">
    <property type="entry name" value="MDM35_apoptosis"/>
</dbReference>
<comment type="catalytic activity">
    <reaction evidence="3">
        <text>a 1,2-diacyl-sn-glycero-3-phosphate(in) = a 1,2-diacyl-sn-glycero-3-phosphate(out)</text>
        <dbReference type="Rhea" id="RHEA:36435"/>
        <dbReference type="ChEBI" id="CHEBI:58608"/>
    </reaction>
</comment>
<dbReference type="Pfam" id="PF05254">
    <property type="entry name" value="UPF0203"/>
    <property type="match status" value="1"/>
</dbReference>
<dbReference type="PANTHER" id="PTHR46403">
    <property type="entry name" value="TP53-REGULATED INHIBITOR OF APOPTOSIS 1"/>
    <property type="match status" value="1"/>
</dbReference>
<evidence type="ECO:0000256" key="1">
    <source>
        <dbReference type="ARBA" id="ARBA00006196"/>
    </source>
</evidence>
<dbReference type="GO" id="GO:0005829">
    <property type="term" value="C:cytosol"/>
    <property type="evidence" value="ECO:0007669"/>
    <property type="project" value="TreeGrafter"/>
</dbReference>
<organism evidence="5 6">
    <name type="scientific">Aquatica leii</name>
    <dbReference type="NCBI Taxonomy" id="1421715"/>
    <lineage>
        <taxon>Eukaryota</taxon>
        <taxon>Metazoa</taxon>
        <taxon>Ecdysozoa</taxon>
        <taxon>Arthropoda</taxon>
        <taxon>Hexapoda</taxon>
        <taxon>Insecta</taxon>
        <taxon>Pterygota</taxon>
        <taxon>Neoptera</taxon>
        <taxon>Endopterygota</taxon>
        <taxon>Coleoptera</taxon>
        <taxon>Polyphaga</taxon>
        <taxon>Elateriformia</taxon>
        <taxon>Elateroidea</taxon>
        <taxon>Lampyridae</taxon>
        <taxon>Luciolinae</taxon>
        <taxon>Aquatica</taxon>
    </lineage>
</organism>
<sequence>MNSIGEQCKKFKDDYDACFNAWFSDKFLKGETNNSLCEPLFKVYQECVKKVMKEQNIELQEIEKDLLGTNSERKPPSKKS</sequence>
<dbReference type="GO" id="GO:0045332">
    <property type="term" value="P:phospholipid translocation"/>
    <property type="evidence" value="ECO:0007669"/>
    <property type="project" value="TreeGrafter"/>
</dbReference>
<evidence type="ECO:0000313" key="5">
    <source>
        <dbReference type="EMBL" id="KAK4872891.1"/>
    </source>
</evidence>
<dbReference type="AlphaFoldDB" id="A0AAN7P098"/>
<dbReference type="GO" id="GO:0005758">
    <property type="term" value="C:mitochondrial intermembrane space"/>
    <property type="evidence" value="ECO:0007669"/>
    <property type="project" value="TreeGrafter"/>
</dbReference>
<evidence type="ECO:0000256" key="2">
    <source>
        <dbReference type="ARBA" id="ARBA00023157"/>
    </source>
</evidence>
<keyword evidence="4" id="KW-0175">Coiled coil</keyword>
<dbReference type="PANTHER" id="PTHR46403:SF1">
    <property type="entry name" value="TP53-REGULATED INHIBITOR OF APOPTOSIS 1"/>
    <property type="match status" value="1"/>
</dbReference>
<dbReference type="GO" id="GO:0005634">
    <property type="term" value="C:nucleus"/>
    <property type="evidence" value="ECO:0007669"/>
    <property type="project" value="TreeGrafter"/>
</dbReference>
<comment type="similarity">
    <text evidence="1">Belongs to the TRIAP1/MDM35 family.</text>
</comment>
<keyword evidence="2" id="KW-1015">Disulfide bond</keyword>
<dbReference type="PROSITE" id="PS51808">
    <property type="entry name" value="CHCH"/>
    <property type="match status" value="1"/>
</dbReference>
<feature type="coiled-coil region" evidence="4">
    <location>
        <begin position="45"/>
        <end position="72"/>
    </location>
</feature>
<name>A0AAN7P098_9COLE</name>
<keyword evidence="6" id="KW-1185">Reference proteome</keyword>